<evidence type="ECO:0000313" key="19">
    <source>
        <dbReference type="EMBL" id="PSL48620.1"/>
    </source>
</evidence>
<dbReference type="InterPro" id="IPR006162">
    <property type="entry name" value="Ppantetheine_attach_site"/>
</dbReference>
<dbReference type="Pfam" id="PF02801">
    <property type="entry name" value="Ketoacyl-synt_C"/>
    <property type="match status" value="2"/>
</dbReference>
<dbReference type="InterPro" id="IPR014031">
    <property type="entry name" value="Ketoacyl_synth_C"/>
</dbReference>
<evidence type="ECO:0000256" key="4">
    <source>
        <dbReference type="ARBA" id="ARBA00022679"/>
    </source>
</evidence>
<keyword evidence="5" id="KW-0677">Repeat</keyword>
<dbReference type="InterPro" id="IPR015083">
    <property type="entry name" value="NorB/c/GfsB-D-like_docking"/>
</dbReference>
<feature type="domain" description="PKS/mFAS DH" evidence="18">
    <location>
        <begin position="923"/>
        <end position="1198"/>
    </location>
</feature>
<organism evidence="19 20">
    <name type="scientific">Saccharothrix carnea</name>
    <dbReference type="NCBI Taxonomy" id="1280637"/>
    <lineage>
        <taxon>Bacteria</taxon>
        <taxon>Bacillati</taxon>
        <taxon>Actinomycetota</taxon>
        <taxon>Actinomycetes</taxon>
        <taxon>Pseudonocardiales</taxon>
        <taxon>Pseudonocardiaceae</taxon>
        <taxon>Saccharothrix</taxon>
    </lineage>
</organism>
<evidence type="ECO:0000256" key="2">
    <source>
        <dbReference type="ARBA" id="ARBA00022450"/>
    </source>
</evidence>
<feature type="domain" description="Carrier" evidence="16">
    <location>
        <begin position="1662"/>
        <end position="1737"/>
    </location>
</feature>
<evidence type="ECO:0000256" key="7">
    <source>
        <dbReference type="ARBA" id="ARBA00023268"/>
    </source>
</evidence>
<dbReference type="InterPro" id="IPR001227">
    <property type="entry name" value="Ac_transferase_dom_sf"/>
</dbReference>
<dbReference type="SUPFAM" id="SSF51735">
    <property type="entry name" value="NAD(P)-binding Rossmann-fold domains"/>
    <property type="match status" value="4"/>
</dbReference>
<dbReference type="Pfam" id="PF08990">
    <property type="entry name" value="Docking"/>
    <property type="match status" value="1"/>
</dbReference>
<comment type="cofactor">
    <cofactor evidence="1">
        <name>pantetheine 4'-phosphate</name>
        <dbReference type="ChEBI" id="CHEBI:47942"/>
    </cofactor>
</comment>
<evidence type="ECO:0000256" key="3">
    <source>
        <dbReference type="ARBA" id="ARBA00022553"/>
    </source>
</evidence>
<evidence type="ECO:0000256" key="15">
    <source>
        <dbReference type="SAM" id="MobiDB-lite"/>
    </source>
</evidence>
<dbReference type="Gene3D" id="3.10.129.110">
    <property type="entry name" value="Polyketide synthase dehydratase"/>
    <property type="match status" value="3"/>
</dbReference>
<evidence type="ECO:0000256" key="11">
    <source>
        <dbReference type="ARBA" id="ARBA00060622"/>
    </source>
</evidence>
<feature type="domain" description="Carrier" evidence="16">
    <location>
        <begin position="3276"/>
        <end position="3351"/>
    </location>
</feature>
<evidence type="ECO:0000256" key="9">
    <source>
        <dbReference type="ARBA" id="ARBA00052442"/>
    </source>
</evidence>
<dbReference type="GO" id="GO:0004315">
    <property type="term" value="F:3-oxoacyl-[acyl-carrier-protein] synthase activity"/>
    <property type="evidence" value="ECO:0007669"/>
    <property type="project" value="InterPro"/>
</dbReference>
<dbReference type="Pfam" id="PF22953">
    <property type="entry name" value="SpnB_Rossmann"/>
    <property type="match status" value="1"/>
</dbReference>
<dbReference type="InterPro" id="IPR032821">
    <property type="entry name" value="PKS_assoc"/>
</dbReference>
<dbReference type="Pfam" id="PF00550">
    <property type="entry name" value="PP-binding"/>
    <property type="match status" value="2"/>
</dbReference>
<comment type="function">
    <text evidence="10">Involved in the biosynthesis of antibiotic erythromycin via the biosynthesis of its aglycone precursor, 6-deoxyerythronolide B (6-dEB).</text>
</comment>
<dbReference type="GO" id="GO:0006633">
    <property type="term" value="P:fatty acid biosynthetic process"/>
    <property type="evidence" value="ECO:0007669"/>
    <property type="project" value="InterPro"/>
</dbReference>
<evidence type="ECO:0000256" key="12">
    <source>
        <dbReference type="ARBA" id="ARBA00063272"/>
    </source>
</evidence>
<dbReference type="Pfam" id="PF08659">
    <property type="entry name" value="KR"/>
    <property type="match status" value="2"/>
</dbReference>
<evidence type="ECO:0000256" key="5">
    <source>
        <dbReference type="ARBA" id="ARBA00022737"/>
    </source>
</evidence>
<feature type="domain" description="Ketosynthase family 3 (KS3)" evidence="17">
    <location>
        <begin position="1754"/>
        <end position="2180"/>
    </location>
</feature>
<dbReference type="FunFam" id="3.40.47.10:FF:000019">
    <property type="entry name" value="Polyketide synthase type I"/>
    <property type="match status" value="2"/>
</dbReference>
<name>A0A2P8HQX5_SACCR</name>
<dbReference type="InterPro" id="IPR050091">
    <property type="entry name" value="PKS_NRPS_Biosynth_Enz"/>
</dbReference>
<dbReference type="InterPro" id="IPR036291">
    <property type="entry name" value="NAD(P)-bd_dom_sf"/>
</dbReference>
<dbReference type="Pfam" id="PF00698">
    <property type="entry name" value="Acyl_transf_1"/>
    <property type="match status" value="2"/>
</dbReference>
<evidence type="ECO:0000256" key="13">
    <source>
        <dbReference type="ARBA" id="ARBA00066981"/>
    </source>
</evidence>
<evidence type="ECO:0000256" key="10">
    <source>
        <dbReference type="ARBA" id="ARBA00060158"/>
    </source>
</evidence>
<keyword evidence="8" id="KW-0012">Acyltransferase</keyword>
<sequence length="3429" mass="360394">MSDDGKLRDYLKRAIADAREARRRLKEVEDANHEPIAIVGMACRYPGGVRSPEDLWNLVRGEVDAVSGFPVDRGWRVEELFDPDPDSAGHSYVREGGFLHDADQFDAGFFGMSPREALATDPQQRLLLETAWEAFESAGIPPTSLRGSKTGVFAGVMYNDYGSRLRTPPEDFEGYLLSGSAGSVASGRVSYTFGFEGPAVSVDTACSSSLVALHLAAQSLRNGECDLALAGGVTVMSSPASFIEFSRQRGLAPDGRCKPFAAAADGTGWAEGVGLLLVERLSDAQRNGHQVLAVIRGSAVNQDGASNGLTAPNGPSQRRVIRQALTNARLDTSEVDVVEAHGTGTPLGDPIEAQALLATYGKDRPADRPLWLGSLKSNIGHTQAAAGVGGVIKMVQAMRHGVLPRTLHVDEPSPHVDWSVGAVELLTEAQPWPETEVRRAAVSSFGISGTNAHVILEQPPVAEDATEPGTPPSAVPWVVSARGDEALRAQAERLLATVGDHEPVDVGFSLATTRAVLPNRAVVVATDRESARAGLDALVRGEPVPNVVTGAAALSGKTVFVFPGQGSQWAGMGAELLDSAPVFARRMAECAEALAPHVDWSLLDVVRQAPGAPSLDRVDVVQPVTFAMMVSLAALWRSLGVEPDAVVGHSQGEVAAACVAGALSLEDAAKVVALRSKVIAAGLAGRGGMMSVALSEQDVLPRLGDGLELAAVNGPRSVVVAGDPAALDELHARCQAEDIRARRVPVDYASHTSHVESIEQDLLTVLAGLEPRSPEIPFYSTVDGEWLTVPVDARYWYRNLRQRVGFAGAVRALAEQDHRAFIEVSTHPVLTMSVQDAVEAHEHGGTVVTGTLRRDEGGLDRFLVSVAEAFTGGVAVDWARCFTGSGARRVELSTYAFQHERYWLEDRAGAGDVASVGLWSTRHPLLGAAVELADGAGVVLTGRLSTATHPWLADHAVAGSVLLPGTAFVELAVRAGEQVGCDRVEDLALTAPLVLPENAGVAVQVVVGEADERGRRPLSVFSRPDGDEQPWRPHAEGRLAPTTDHAPEGLAVWPPSGAEEVDLDGAYDRLAEQGYGYGPVFRGLRRAWRAADEVYAEVELPAGADAGDFVLHPALLDAALHPLLPGVVDPDGTPWLPFAFSGVTVHAIGASVLRVALSPITSDPDGAVVRVLVADGAGAPVAEVERLSLRPLDTGAVRQARTARDGLFEATWTPLPAGQPDESSWAAVGDVPHVGEAYPELTAVAEGGHTPDVVVLALTGTFDGDLPERARAATHHAFEAVRAWLADERFASSRLVVLTRGAIGVGEEAVTDLAHSGVWGLVRSAQSEHPGRFTLVDTDDDARSHELLRVAVGSGEPQVALRAGELFVPRLARPGRDGVDAPDWGGGAVLVTGATGALGTILARHLVTEHGARRLVLLSRRGLEAAGAVELRDELTALGAEVVVAACDVADRESLAAVLAEHPVTAVVHTAGVLDDGVLTSLTPDQVDRVLRPKIDAAWHLHELTRDLELSAFVLYSSMAGLLGTAGQANYAAGNTFLDALAQHRRSLGLPATSLGWGLWEQAGGMTGHLGELDLRRMARAGLPALRTEDAMALFDAALTNGKPVLAVTGLDTRALRDRGDDVPALLRGVVGAPTRRATAAGHQSTSFALRLASLPAAEREREVVDLVRGRVAAVLGHATPDAVGPDRPFKEFGLDSLTAVELRNQLSAATDLRLPTTLVFDHPTPRAVARHLLSELVGDEPDVVTAQTTADALDPIAIVGMACRFPGGVRSPEDLWNLVRGEVDAVSGFPVDRGWRVEELFDPDPDSAGHSYVREGGFLYDADQFDAGFFGMSPREALATDPQQRLLLETAWEAFESAGIPPTSLRGSKTGVFAGVMYSDYASRLPSVPQEVEGYLLSGSAGSVASGRVSYTFGFEGPAVTVDTACSSSLVALHLAANALRSGECDLALAGGVSVMASPGAFVEFSRQRGLAPDGRCKPFAAAADGTGWAEGVGLLLVERLSDAQRNGHQVLAVIRGSAVNQDGASNGLTAPNGPSQQKLIRQALAGARLTASDVDVLEAHGTGTRLGDPIEAQAVIATYGKDRPQDRPLWLGSLKSNIGHTQAAAGVAGVIKMVQAMRHGVLPRTLHVDEPSPHVDWSSGAVELLTEAKPWPENDRPRRAAVSSFGISGTNAHVILEQPPAQAEPVATTTLPAVPWLLSAKSEAALRDQARRLLETVTRPEVEPVDAAWTLAVGRAPLEHRAAVVAYDRDEALVGLRALATGEPGPVRGVRGDGKLAILFTGQGAQRLGMGRELHDAFPAFAEAFDAVCAELDPLLDRPLRDVVFGDDRALLDRTAWAQPALFALEVALFRLVESWGVRPDFLAGHSVGELTAAHVAGVLSLPDAAVLVAARARLMQAQPQGGAMIALEATEDEVLPLLGDQVGIAAVNGPSSVVVSGAEDAAQAIADAFTARGRKTKRLPVSHAFHSAHMDGMLAEFGRVAAGLDYRSPRIPVVSNVTGEVADADLLATPGYWVRHVRDAVRFADGVATLAAQGVTAFLELGPDGVLSALAQETLTGEERVSAAVRRGRDEPRQLVEALAELHTAGVEVDWSAFFAGSGARHVTLPTYAFRRQRYWLDLPSGRPEDAGSDHPLLGAPVAAAADGGVLFTRRLGADDLPWLDPAGHAAVLPATALVELALRAGEEVGCPVVAELSVQAPVVLPSGEDVTLQVDVGTPDDSGRRKLVVYGRTDGAPWTRHAEGVVGHDADEPREAGDGGPEVRLPDELLPSAARFGLHPVLLDAAVRGLAGTAPEGHHRVPTEWRGVRLHSIGAHTVRVEGGTGVRLTDETGRVVLTATSVEFRDVADDEFTVEGRLFERTWLPQPLPEAGAVRWGVLGEVPVDLPGAPRFDDVAAVREAASSVDAVLVALATSDDPEDVPESVARTAHRALSAAREWVADDGPAGVRLVLVTRGSVVSGDPAAAVAWDLLVALQQEAPGRLQLVDLDGDTSALDAVVGSGEPQVLLRAGKASVPSIEGVPVTAGGDQPWRPGGTVLVSGGALGAVIARHLVTEHGVTRLLLTGGAEPADTAELTALGATVITADRDALAAAVAGLPDEYPLTGVVHVAGERDTAREVFGPEHLDRVLDGDVAAAWQLHELTRDHDLAAFVLLAPLAGTPADAVRAGFLDALARHRVAAGLPAVSIARGPWRGVDDGSGARPTSLRDGLAAFDRAVAANRPAVALIIPEERSVRALGVVPPALRDLLRTAQRAADAPGRPLGERLDGLSPDDRRRAVVEFVGAEVAAVLGHGSVDGIGLDQPFQDLGFDSLTAVNLRNRLKSATGVELPVTLVFDHPTPAALAEHLLDRLAGSDGASVLAEVDRLEELFDSVADERLRGSVVERLNALLARWNGVPEHRDETDTVADLDGVSTDELFAFIDNQLGRAD</sequence>
<dbReference type="PROSITE" id="PS00606">
    <property type="entry name" value="KS3_1"/>
    <property type="match status" value="2"/>
</dbReference>
<dbReference type="SMART" id="SM00823">
    <property type="entry name" value="PKS_PP"/>
    <property type="match status" value="2"/>
</dbReference>
<gene>
    <name evidence="19" type="ORF">B0I31_1244</name>
</gene>
<evidence type="ECO:0000259" key="17">
    <source>
        <dbReference type="PROSITE" id="PS52004"/>
    </source>
</evidence>
<keyword evidence="3" id="KW-0597">Phosphoprotein</keyword>
<dbReference type="SUPFAM" id="SSF55048">
    <property type="entry name" value="Probable ACP-binding domain of malonyl-CoA ACP transacylase"/>
    <property type="match status" value="2"/>
</dbReference>
<dbReference type="PROSITE" id="PS50075">
    <property type="entry name" value="CARRIER"/>
    <property type="match status" value="2"/>
</dbReference>
<comment type="subunit">
    <text evidence="12">Homodimer. Erythronolide synthase is composed of EryAI, EryAII and EryAIII multimodular (2 modules) polypeptides each coding for a functional synthase subunit which participates in 2 of the six FAS-like elongation steps required for formation of the polyketide. Module 1, 2, 3, 4, 5, and 6 participating in biosynthesis steps 1, 2, 3, 4, 5, and 6, respectively.</text>
</comment>
<dbReference type="FunFam" id="3.40.366.10:FF:000002">
    <property type="entry name" value="Probable polyketide synthase 2"/>
    <property type="match status" value="2"/>
</dbReference>
<dbReference type="CDD" id="cd08956">
    <property type="entry name" value="KR_3_FAS_SDR_x"/>
    <property type="match status" value="2"/>
</dbReference>
<comment type="pathway">
    <text evidence="11">Antibiotic biosynthesis; erythromycin biosynthesis.</text>
</comment>
<dbReference type="GO" id="GO:0033068">
    <property type="term" value="P:macrolide biosynthetic process"/>
    <property type="evidence" value="ECO:0007669"/>
    <property type="project" value="UniProtKB-ARBA"/>
</dbReference>
<feature type="region of interest" description="Disordered" evidence="15">
    <location>
        <begin position="1016"/>
        <end position="1035"/>
    </location>
</feature>
<dbReference type="SUPFAM" id="SSF52151">
    <property type="entry name" value="FabD/lysophospholipase-like"/>
    <property type="match status" value="2"/>
</dbReference>
<dbReference type="InterPro" id="IPR013968">
    <property type="entry name" value="PKS_KR"/>
</dbReference>
<keyword evidence="7" id="KW-0511">Multifunctional enzyme</keyword>
<keyword evidence="4 19" id="KW-0808">Transferase</keyword>
<evidence type="ECO:0000256" key="14">
    <source>
        <dbReference type="PROSITE-ProRule" id="PRU01363"/>
    </source>
</evidence>
<dbReference type="InterPro" id="IPR014043">
    <property type="entry name" value="Acyl_transferase_dom"/>
</dbReference>
<comment type="catalytic activity">
    <reaction evidence="9">
        <text>6 (S)-methylmalonyl-CoA + propanoyl-CoA + 6 NADPH + 12 H(+) = 6-deoxyerythronolide B + 6 CO2 + 6 NADP(+) + 7 CoA + H2O</text>
        <dbReference type="Rhea" id="RHEA:23068"/>
        <dbReference type="ChEBI" id="CHEBI:15377"/>
        <dbReference type="ChEBI" id="CHEBI:15378"/>
        <dbReference type="ChEBI" id="CHEBI:16089"/>
        <dbReference type="ChEBI" id="CHEBI:16526"/>
        <dbReference type="ChEBI" id="CHEBI:57287"/>
        <dbReference type="ChEBI" id="CHEBI:57327"/>
        <dbReference type="ChEBI" id="CHEBI:57392"/>
        <dbReference type="ChEBI" id="CHEBI:57783"/>
        <dbReference type="ChEBI" id="CHEBI:58349"/>
        <dbReference type="EC" id="2.3.1.94"/>
    </reaction>
</comment>
<dbReference type="SMART" id="SM00822">
    <property type="entry name" value="PKS_KR"/>
    <property type="match status" value="2"/>
</dbReference>
<evidence type="ECO:0000259" key="16">
    <source>
        <dbReference type="PROSITE" id="PS50075"/>
    </source>
</evidence>
<dbReference type="Pfam" id="PF21089">
    <property type="entry name" value="PKS_DH_N"/>
    <property type="match status" value="2"/>
</dbReference>
<feature type="region of interest" description="C-terminal hotdog fold" evidence="14">
    <location>
        <begin position="1058"/>
        <end position="1198"/>
    </location>
</feature>
<dbReference type="EC" id="2.3.1.94" evidence="13"/>
<dbReference type="Pfam" id="PF14765">
    <property type="entry name" value="PS-DH"/>
    <property type="match status" value="2"/>
</dbReference>
<dbReference type="InterPro" id="IPR055123">
    <property type="entry name" value="SpnB-like_Rossmann"/>
</dbReference>
<dbReference type="InterPro" id="IPR049552">
    <property type="entry name" value="PKS_DH_N"/>
</dbReference>
<keyword evidence="20" id="KW-1185">Reference proteome</keyword>
<feature type="region of interest" description="N-terminal hotdog fold" evidence="14">
    <location>
        <begin position="923"/>
        <end position="1046"/>
    </location>
</feature>
<dbReference type="FunFam" id="1.10.1200.10:FF:000007">
    <property type="entry name" value="Probable polyketide synthase pks17"/>
    <property type="match status" value="2"/>
</dbReference>
<dbReference type="InterPro" id="IPR016036">
    <property type="entry name" value="Malonyl_transacylase_ACP-bd"/>
</dbReference>
<dbReference type="PROSITE" id="PS52019">
    <property type="entry name" value="PKS_MFAS_DH"/>
    <property type="match status" value="1"/>
</dbReference>
<dbReference type="EMBL" id="PYAX01000024">
    <property type="protein sequence ID" value="PSL48620.1"/>
    <property type="molecule type" value="Genomic_DNA"/>
</dbReference>
<dbReference type="InterPro" id="IPR018201">
    <property type="entry name" value="Ketoacyl_synth_AS"/>
</dbReference>
<dbReference type="Proteomes" id="UP000241118">
    <property type="component" value="Unassembled WGS sequence"/>
</dbReference>
<dbReference type="PANTHER" id="PTHR43775:SF51">
    <property type="entry name" value="INACTIVE PHENOLPHTHIOCEROL SYNTHESIS POLYKETIDE SYNTHASE TYPE I PKS1-RELATED"/>
    <property type="match status" value="1"/>
</dbReference>
<feature type="active site" description="Proton acceptor; for dehydratase activity" evidence="14">
    <location>
        <position position="955"/>
    </location>
</feature>
<dbReference type="InterPro" id="IPR014030">
    <property type="entry name" value="Ketoacyl_synth_N"/>
</dbReference>
<accession>A0A2P8HQX5</accession>
<feature type="compositionally biased region" description="Basic and acidic residues" evidence="15">
    <location>
        <begin position="1024"/>
        <end position="1035"/>
    </location>
</feature>
<dbReference type="SMART" id="SM00825">
    <property type="entry name" value="PKS_KS"/>
    <property type="match status" value="2"/>
</dbReference>
<dbReference type="Pfam" id="PF00109">
    <property type="entry name" value="ketoacyl-synt"/>
    <property type="match status" value="2"/>
</dbReference>
<dbReference type="GO" id="GO:0004312">
    <property type="term" value="F:fatty acid synthase activity"/>
    <property type="evidence" value="ECO:0007669"/>
    <property type="project" value="TreeGrafter"/>
</dbReference>
<dbReference type="Gene3D" id="3.40.50.720">
    <property type="entry name" value="NAD(P)-binding Rossmann-like Domain"/>
    <property type="match status" value="2"/>
</dbReference>
<dbReference type="PROSITE" id="PS00012">
    <property type="entry name" value="PHOSPHOPANTETHEINE"/>
    <property type="match status" value="2"/>
</dbReference>
<dbReference type="CDD" id="cd00833">
    <property type="entry name" value="PKS"/>
    <property type="match status" value="2"/>
</dbReference>
<dbReference type="InterPro" id="IPR016039">
    <property type="entry name" value="Thiolase-like"/>
</dbReference>
<dbReference type="Gene3D" id="1.10.1200.10">
    <property type="entry name" value="ACP-like"/>
    <property type="match status" value="2"/>
</dbReference>
<dbReference type="Gene3D" id="3.40.366.10">
    <property type="entry name" value="Malonyl-Coenzyme A Acyl Carrier Protein, domain 2"/>
    <property type="match status" value="2"/>
</dbReference>
<dbReference type="InterPro" id="IPR057326">
    <property type="entry name" value="KR_dom"/>
</dbReference>
<dbReference type="SMART" id="SM00827">
    <property type="entry name" value="PKS_AT"/>
    <property type="match status" value="2"/>
</dbReference>
<evidence type="ECO:0000256" key="1">
    <source>
        <dbReference type="ARBA" id="ARBA00001957"/>
    </source>
</evidence>
<feature type="domain" description="Ketosynthase family 3 (KS3)" evidence="17">
    <location>
        <begin position="33"/>
        <end position="458"/>
    </location>
</feature>
<comment type="caution">
    <text evidence="19">The sequence shown here is derived from an EMBL/GenBank/DDBJ whole genome shotgun (WGS) entry which is preliminary data.</text>
</comment>
<dbReference type="GO" id="GO:0031177">
    <property type="term" value="F:phosphopantetheine binding"/>
    <property type="evidence" value="ECO:0007669"/>
    <property type="project" value="InterPro"/>
</dbReference>
<dbReference type="OrthoDB" id="9778690at2"/>
<dbReference type="InterPro" id="IPR020807">
    <property type="entry name" value="PKS_DH"/>
</dbReference>
<keyword evidence="2" id="KW-0596">Phosphopantetheine</keyword>
<dbReference type="SUPFAM" id="SSF53901">
    <property type="entry name" value="Thiolase-like"/>
    <property type="match status" value="2"/>
</dbReference>
<proteinExistence type="predicted"/>
<dbReference type="InterPro" id="IPR036736">
    <property type="entry name" value="ACP-like_sf"/>
</dbReference>
<dbReference type="InterPro" id="IPR016035">
    <property type="entry name" value="Acyl_Trfase/lysoPLipase"/>
</dbReference>
<dbReference type="SUPFAM" id="SSF47336">
    <property type="entry name" value="ACP-like"/>
    <property type="match status" value="2"/>
</dbReference>
<evidence type="ECO:0000259" key="18">
    <source>
        <dbReference type="PROSITE" id="PS52019"/>
    </source>
</evidence>
<keyword evidence="6" id="KW-0045">Antibiotic biosynthesis</keyword>
<dbReference type="GO" id="GO:0047879">
    <property type="term" value="F:erythronolide synthase activity"/>
    <property type="evidence" value="ECO:0007669"/>
    <property type="project" value="UniProtKB-EC"/>
</dbReference>
<dbReference type="Gene3D" id="3.30.70.3290">
    <property type="match status" value="2"/>
</dbReference>
<feature type="active site" description="Proton donor; for dehydratase activity" evidence="14">
    <location>
        <position position="1117"/>
    </location>
</feature>
<dbReference type="PANTHER" id="PTHR43775">
    <property type="entry name" value="FATTY ACID SYNTHASE"/>
    <property type="match status" value="1"/>
</dbReference>
<protein>
    <recommendedName>
        <fullName evidence="13">6-deoxyerythronolide-B synthase</fullName>
        <ecNumber evidence="13">2.3.1.94</ecNumber>
    </recommendedName>
</protein>
<dbReference type="InterPro" id="IPR049551">
    <property type="entry name" value="PKS_DH_C"/>
</dbReference>
<dbReference type="Pfam" id="PF16197">
    <property type="entry name" value="KAsynt_C_assoc"/>
    <property type="match status" value="2"/>
</dbReference>
<dbReference type="InterPro" id="IPR049900">
    <property type="entry name" value="PKS_mFAS_DH"/>
</dbReference>
<dbReference type="SMART" id="SM01294">
    <property type="entry name" value="PKS_PP_betabranch"/>
    <property type="match status" value="2"/>
</dbReference>
<dbReference type="Gene3D" id="3.40.47.10">
    <property type="match status" value="2"/>
</dbReference>
<dbReference type="PROSITE" id="PS52004">
    <property type="entry name" value="KS3_2"/>
    <property type="match status" value="2"/>
</dbReference>
<evidence type="ECO:0000256" key="6">
    <source>
        <dbReference type="ARBA" id="ARBA00023194"/>
    </source>
</evidence>
<reference evidence="19 20" key="1">
    <citation type="submission" date="2018-03" db="EMBL/GenBank/DDBJ databases">
        <title>Genomic Encyclopedia of Type Strains, Phase III (KMG-III): the genomes of soil and plant-associated and newly described type strains.</title>
        <authorList>
            <person name="Whitman W."/>
        </authorList>
    </citation>
    <scope>NUCLEOTIDE SEQUENCE [LARGE SCALE GENOMIC DNA]</scope>
    <source>
        <strain evidence="19 20">CGMCC 4.7097</strain>
    </source>
</reference>
<evidence type="ECO:0000256" key="8">
    <source>
        <dbReference type="ARBA" id="ARBA00023315"/>
    </source>
</evidence>
<dbReference type="InterPro" id="IPR042104">
    <property type="entry name" value="PKS_dehydratase_sf"/>
</dbReference>
<dbReference type="InterPro" id="IPR020806">
    <property type="entry name" value="PKS_PP-bd"/>
</dbReference>
<evidence type="ECO:0000313" key="20">
    <source>
        <dbReference type="Proteomes" id="UP000241118"/>
    </source>
</evidence>
<dbReference type="SMART" id="SM00826">
    <property type="entry name" value="PKS_DH"/>
    <property type="match status" value="2"/>
</dbReference>
<dbReference type="InterPro" id="IPR009081">
    <property type="entry name" value="PP-bd_ACP"/>
</dbReference>
<dbReference type="InterPro" id="IPR020841">
    <property type="entry name" value="PKS_Beta-ketoAc_synthase_dom"/>
</dbReference>